<reference evidence="1" key="2">
    <citation type="submission" date="2020-09" db="EMBL/GenBank/DDBJ databases">
        <authorList>
            <person name="Sun Q."/>
            <person name="Ohkuma M."/>
        </authorList>
    </citation>
    <scope>NUCLEOTIDE SEQUENCE</scope>
    <source>
        <strain evidence="1">JCM 4784</strain>
    </source>
</reference>
<sequence length="199" mass="22683">MFTGIATYYSARAAEDQLKQSRQESEESMRSQASKVTFYGDVEENLMSRRYYLVNRSADPVSKVNLIIEADMEWQGEGAAALRRQRSQLILLLWSVPPCSRIVLYSRNMAVDLEAEGNREIPRSTRIVRDQYFTVGRIFFSDSGGRRWKRTLEELTSWVKPYDYHPPPPKPITAASVVQVKLAKNSKVLLESVKPCGGT</sequence>
<protein>
    <submittedName>
        <fullName evidence="1">Uncharacterized protein</fullName>
    </submittedName>
</protein>
<dbReference type="EMBL" id="BNBT01000234">
    <property type="protein sequence ID" value="GHE98042.1"/>
    <property type="molecule type" value="Genomic_DNA"/>
</dbReference>
<name>A0A919E0I6_9ACTN</name>
<organism evidence="1 2">
    <name type="scientific">Streptomyces longispororuber</name>
    <dbReference type="NCBI Taxonomy" id="68230"/>
    <lineage>
        <taxon>Bacteria</taxon>
        <taxon>Bacillati</taxon>
        <taxon>Actinomycetota</taxon>
        <taxon>Actinomycetes</taxon>
        <taxon>Kitasatosporales</taxon>
        <taxon>Streptomycetaceae</taxon>
        <taxon>Streptomyces</taxon>
    </lineage>
</organism>
<reference evidence="1" key="1">
    <citation type="journal article" date="2014" name="Int. J. Syst. Evol. Microbiol.">
        <title>Complete genome sequence of Corynebacterium casei LMG S-19264T (=DSM 44701T), isolated from a smear-ripened cheese.</title>
        <authorList>
            <consortium name="US DOE Joint Genome Institute (JGI-PGF)"/>
            <person name="Walter F."/>
            <person name="Albersmeier A."/>
            <person name="Kalinowski J."/>
            <person name="Ruckert C."/>
        </authorList>
    </citation>
    <scope>NUCLEOTIDE SEQUENCE</scope>
    <source>
        <strain evidence="1">JCM 4784</strain>
    </source>
</reference>
<evidence type="ECO:0000313" key="2">
    <source>
        <dbReference type="Proteomes" id="UP000608024"/>
    </source>
</evidence>
<gene>
    <name evidence="1" type="ORF">GCM10018785_72900</name>
</gene>
<proteinExistence type="predicted"/>
<comment type="caution">
    <text evidence="1">The sequence shown here is derived from an EMBL/GenBank/DDBJ whole genome shotgun (WGS) entry which is preliminary data.</text>
</comment>
<evidence type="ECO:0000313" key="1">
    <source>
        <dbReference type="EMBL" id="GHE98042.1"/>
    </source>
</evidence>
<dbReference type="AlphaFoldDB" id="A0A919E0I6"/>
<keyword evidence="2" id="KW-1185">Reference proteome</keyword>
<accession>A0A919E0I6</accession>
<dbReference type="Proteomes" id="UP000608024">
    <property type="component" value="Unassembled WGS sequence"/>
</dbReference>